<feature type="transmembrane region" description="Helical" evidence="8">
    <location>
        <begin position="781"/>
        <end position="799"/>
    </location>
</feature>
<keyword evidence="8" id="KW-1133">Transmembrane helix</keyword>
<feature type="domain" description="Histidine kinase" evidence="11">
    <location>
        <begin position="835"/>
        <end position="1059"/>
    </location>
</feature>
<dbReference type="EMBL" id="JBHULN010000006">
    <property type="protein sequence ID" value="MFD2571468.1"/>
    <property type="molecule type" value="Genomic_DNA"/>
</dbReference>
<keyword evidence="8" id="KW-0472">Membrane</keyword>
<dbReference type="Pfam" id="PF12833">
    <property type="entry name" value="HTH_18"/>
    <property type="match status" value="1"/>
</dbReference>
<feature type="domain" description="Response regulatory" evidence="12">
    <location>
        <begin position="1102"/>
        <end position="1217"/>
    </location>
</feature>
<keyword evidence="6" id="KW-0804">Transcription</keyword>
<evidence type="ECO:0000313" key="14">
    <source>
        <dbReference type="Proteomes" id="UP001597469"/>
    </source>
</evidence>
<dbReference type="SUPFAM" id="SSF63829">
    <property type="entry name" value="Calcium-dependent phosphotriesterase"/>
    <property type="match status" value="3"/>
</dbReference>
<evidence type="ECO:0000256" key="9">
    <source>
        <dbReference type="SAM" id="SignalP"/>
    </source>
</evidence>
<organism evidence="13 14">
    <name type="scientific">Spirosoma soli</name>
    <dbReference type="NCBI Taxonomy" id="1770529"/>
    <lineage>
        <taxon>Bacteria</taxon>
        <taxon>Pseudomonadati</taxon>
        <taxon>Bacteroidota</taxon>
        <taxon>Cytophagia</taxon>
        <taxon>Cytophagales</taxon>
        <taxon>Cytophagaceae</taxon>
        <taxon>Spirosoma</taxon>
    </lineage>
</organism>
<dbReference type="PROSITE" id="PS00041">
    <property type="entry name" value="HTH_ARAC_FAMILY_1"/>
    <property type="match status" value="1"/>
</dbReference>
<feature type="domain" description="HTH araC/xylS-type" evidence="10">
    <location>
        <begin position="1249"/>
        <end position="1347"/>
    </location>
</feature>
<dbReference type="PANTHER" id="PTHR43547">
    <property type="entry name" value="TWO-COMPONENT HISTIDINE KINASE"/>
    <property type="match status" value="1"/>
</dbReference>
<comment type="catalytic activity">
    <reaction evidence="1">
        <text>ATP + protein L-histidine = ADP + protein N-phospho-L-histidine.</text>
        <dbReference type="EC" id="2.7.13.3"/>
    </reaction>
</comment>
<dbReference type="PANTHER" id="PTHR43547:SF2">
    <property type="entry name" value="HYBRID SIGNAL TRANSDUCTION HISTIDINE KINASE C"/>
    <property type="match status" value="1"/>
</dbReference>
<dbReference type="SMART" id="SM00342">
    <property type="entry name" value="HTH_ARAC"/>
    <property type="match status" value="1"/>
</dbReference>
<dbReference type="EC" id="2.7.13.3" evidence="2"/>
<dbReference type="InterPro" id="IPR011006">
    <property type="entry name" value="CheY-like_superfamily"/>
</dbReference>
<accession>A0ABW5M5I0</accession>
<dbReference type="CDD" id="cd16922">
    <property type="entry name" value="HATPase_EvgS-ArcB-TorS-like"/>
    <property type="match status" value="1"/>
</dbReference>
<dbReference type="InterPro" id="IPR018062">
    <property type="entry name" value="HTH_AraC-typ_CS"/>
</dbReference>
<keyword evidence="4" id="KW-0805">Transcription regulation</keyword>
<dbReference type="Pfam" id="PF07495">
    <property type="entry name" value="Y_Y_Y"/>
    <property type="match status" value="1"/>
</dbReference>
<protein>
    <recommendedName>
        <fullName evidence="2">histidine kinase</fullName>
        <ecNumber evidence="2">2.7.13.3</ecNumber>
    </recommendedName>
</protein>
<dbReference type="InterPro" id="IPR036890">
    <property type="entry name" value="HATPase_C_sf"/>
</dbReference>
<dbReference type="PROSITE" id="PS50110">
    <property type="entry name" value="RESPONSE_REGULATORY"/>
    <property type="match status" value="1"/>
</dbReference>
<keyword evidence="8" id="KW-0812">Transmembrane</keyword>
<comment type="caution">
    <text evidence="13">The sequence shown here is derived from an EMBL/GenBank/DDBJ whole genome shotgun (WGS) entry which is preliminary data.</text>
</comment>
<evidence type="ECO:0000256" key="3">
    <source>
        <dbReference type="ARBA" id="ARBA00022553"/>
    </source>
</evidence>
<dbReference type="Gene3D" id="2.130.10.10">
    <property type="entry name" value="YVTN repeat-like/Quinoprotein amine dehydrogenase"/>
    <property type="match status" value="3"/>
</dbReference>
<keyword evidence="3 7" id="KW-0597">Phosphoprotein</keyword>
<dbReference type="InterPro" id="IPR036097">
    <property type="entry name" value="HisK_dim/P_sf"/>
</dbReference>
<dbReference type="InterPro" id="IPR013783">
    <property type="entry name" value="Ig-like_fold"/>
</dbReference>
<evidence type="ECO:0000256" key="8">
    <source>
        <dbReference type="SAM" id="Phobius"/>
    </source>
</evidence>
<dbReference type="InterPro" id="IPR011110">
    <property type="entry name" value="Reg_prop"/>
</dbReference>
<proteinExistence type="predicted"/>
<name>A0ABW5M5I0_9BACT</name>
<dbReference type="SUPFAM" id="SSF52172">
    <property type="entry name" value="CheY-like"/>
    <property type="match status" value="1"/>
</dbReference>
<dbReference type="SUPFAM" id="SSF55874">
    <property type="entry name" value="ATPase domain of HSP90 chaperone/DNA topoisomerase II/histidine kinase"/>
    <property type="match status" value="1"/>
</dbReference>
<dbReference type="InterPro" id="IPR015943">
    <property type="entry name" value="WD40/YVTN_repeat-like_dom_sf"/>
</dbReference>
<dbReference type="CDD" id="cd00082">
    <property type="entry name" value="HisKA"/>
    <property type="match status" value="1"/>
</dbReference>
<dbReference type="SMART" id="SM00387">
    <property type="entry name" value="HATPase_c"/>
    <property type="match status" value="1"/>
</dbReference>
<dbReference type="InterPro" id="IPR005467">
    <property type="entry name" value="His_kinase_dom"/>
</dbReference>
<evidence type="ECO:0000259" key="10">
    <source>
        <dbReference type="PROSITE" id="PS01124"/>
    </source>
</evidence>
<feature type="modified residue" description="4-aspartylphosphate" evidence="7">
    <location>
        <position position="1150"/>
    </location>
</feature>
<keyword evidence="9" id="KW-0732">Signal</keyword>
<dbReference type="Gene3D" id="1.10.10.60">
    <property type="entry name" value="Homeodomain-like"/>
    <property type="match status" value="1"/>
</dbReference>
<dbReference type="InterPro" id="IPR003661">
    <property type="entry name" value="HisK_dim/P_dom"/>
</dbReference>
<dbReference type="SMART" id="SM00448">
    <property type="entry name" value="REC"/>
    <property type="match status" value="1"/>
</dbReference>
<dbReference type="InterPro" id="IPR018060">
    <property type="entry name" value="HTH_AraC"/>
</dbReference>
<evidence type="ECO:0000256" key="2">
    <source>
        <dbReference type="ARBA" id="ARBA00012438"/>
    </source>
</evidence>
<evidence type="ECO:0000256" key="1">
    <source>
        <dbReference type="ARBA" id="ARBA00000085"/>
    </source>
</evidence>
<sequence>MKIYLLLFLLILYNQGIAQLSDASKLVEVQAQNQRIDNQFEHLSVKDGLSNNSVNCILQDREGFMWFGTNDGLNKYDGYTFTALQPDANNVPGSFQNNLINGLCEDHTNRLWAATEGGLHEVNKLTGGVIYHPIRASNASLWNFQHAVYEDSQHVLWISTLGGLARYEPARRRFTLFPVPQPGATIKTVFEDRQHRFWVATLHGLYLFERRTGLFTSVPAGVGSGPEPTFISFYLDDQETLWLGTAGHGLFQLNLCRYPWQLVAYNPGGLINPFVYLNSLHKDAAGMIWVGTTSGLQRINPSAKQVYTYRPDPSALKGISSNNAQAVYHDRAGTLWVGTDNGIDRQGVTDKPFVTYQVRPNKSIANLPENKVHALLLDNNNQLWISSGYTVFRVQAGQTHPYAIPAHDLGTTSEHKNYTHSFLADGLKGVWIGTWNGLYHFNQISGQYKEYPSDIPAQFIDRSPLGDIWLGGDGGIASFNPHTGQYKYYKYKQSDTSGLPAKYIHGLLVSHTGDVWVLIRKQGVCRLNPKTGQFTRYTAGLGGGLSSNDVQAIHEDKKGMIWIGTNQGGLNRFDPQTGLFSAISIPGDMRRHNIVGITSDQAGYIWLSTSKGLCRFNPQTKVIRSYEIINGLPSNDFLQHAVFQKNNRLFFGTLNGLVHFNPDSIRDDTRPFPVYITGVNVLTKPRPITGNVLTLTHDENFISFEFAALTYVLSEQNQYAHQLIGVDKDWVQNGNRHFANYTNLPPGDYLFRVKAANSDGVWNETGASIRFLIQPPWWATWWAYGVYALLAGGAIWGYIRYYTSRVRQRQEMALNRREAQQLKAVDELKTRFFSNITHEFRTPLSLIIAPVEKLMQDRRFDPPTRQMLSLVRRNADQLLRLINQLLDLSKLEANSMAISLTQGKLIEFVDQLVESFQQVAEQKGVTLQYTAEQLAHQQLFDADKWEKILTNLLSNALKFTEAGGRVTLSLTPAYSSETREIVDVKIQIVDSGIGIAPANLPHIFDRFYQVDTSRTRAYEGTGIGLALTKELVGLLGGTITVESELKVGTTFTLILPVQSVSATAHTPKIVLPRWAPVTNIELTDTPPFVLASQSANESLTPRILIVEDNDELREFLVSELTAHYRVLPATNGEVGWQLAQSELPDLVISDVMMPRMDGYELTRLIKNQPDTDHIPVVLLTAKAAHHSRIEGLQQGADDYLAKPFHLDELLLRLRNLLAHQQKVRDQYRRQLTQPDMPSPLLVVQDAFLRQVYELLETHLKDPSLNVDWLADQLAMSRKTLYRKIHSLIQLSPNELIRQYRLRKAADLLRAGYNVSQTAYLVGFKTPAYFTIVFKEFYQKTPTEYIAAGLSQA</sequence>
<reference evidence="14" key="1">
    <citation type="journal article" date="2019" name="Int. J. Syst. Evol. Microbiol.">
        <title>The Global Catalogue of Microorganisms (GCM) 10K type strain sequencing project: providing services to taxonomists for standard genome sequencing and annotation.</title>
        <authorList>
            <consortium name="The Broad Institute Genomics Platform"/>
            <consortium name="The Broad Institute Genome Sequencing Center for Infectious Disease"/>
            <person name="Wu L."/>
            <person name="Ma J."/>
        </authorList>
    </citation>
    <scope>NUCLEOTIDE SEQUENCE [LARGE SCALE GENOMIC DNA]</scope>
    <source>
        <strain evidence="14">KCTC 42805</strain>
    </source>
</reference>
<evidence type="ECO:0000256" key="5">
    <source>
        <dbReference type="ARBA" id="ARBA00023125"/>
    </source>
</evidence>
<evidence type="ECO:0000256" key="4">
    <source>
        <dbReference type="ARBA" id="ARBA00023015"/>
    </source>
</evidence>
<dbReference type="InterPro" id="IPR004358">
    <property type="entry name" value="Sig_transdc_His_kin-like_C"/>
</dbReference>
<dbReference type="InterPro" id="IPR003594">
    <property type="entry name" value="HATPase_dom"/>
</dbReference>
<dbReference type="InterPro" id="IPR011123">
    <property type="entry name" value="Y_Y_Y"/>
</dbReference>
<dbReference type="PROSITE" id="PS01124">
    <property type="entry name" value="HTH_ARAC_FAMILY_2"/>
    <property type="match status" value="1"/>
</dbReference>
<evidence type="ECO:0000313" key="13">
    <source>
        <dbReference type="EMBL" id="MFD2571468.1"/>
    </source>
</evidence>
<dbReference type="Pfam" id="PF07494">
    <property type="entry name" value="Reg_prop"/>
    <property type="match status" value="4"/>
</dbReference>
<dbReference type="SUPFAM" id="SSF46689">
    <property type="entry name" value="Homeodomain-like"/>
    <property type="match status" value="1"/>
</dbReference>
<feature type="signal peptide" evidence="9">
    <location>
        <begin position="1"/>
        <end position="18"/>
    </location>
</feature>
<dbReference type="Pfam" id="PF02518">
    <property type="entry name" value="HATPase_c"/>
    <property type="match status" value="1"/>
</dbReference>
<evidence type="ECO:0000256" key="7">
    <source>
        <dbReference type="PROSITE-ProRule" id="PRU00169"/>
    </source>
</evidence>
<keyword evidence="14" id="KW-1185">Reference proteome</keyword>
<dbReference type="Pfam" id="PF00072">
    <property type="entry name" value="Response_reg"/>
    <property type="match status" value="1"/>
</dbReference>
<dbReference type="Gene3D" id="2.60.40.10">
    <property type="entry name" value="Immunoglobulins"/>
    <property type="match status" value="1"/>
</dbReference>
<dbReference type="Proteomes" id="UP001597469">
    <property type="component" value="Unassembled WGS sequence"/>
</dbReference>
<keyword evidence="5" id="KW-0238">DNA-binding</keyword>
<dbReference type="Gene3D" id="3.40.50.2300">
    <property type="match status" value="1"/>
</dbReference>
<dbReference type="SMART" id="SM00388">
    <property type="entry name" value="HisKA"/>
    <property type="match status" value="1"/>
</dbReference>
<evidence type="ECO:0000259" key="12">
    <source>
        <dbReference type="PROSITE" id="PS50110"/>
    </source>
</evidence>
<dbReference type="SUPFAM" id="SSF47384">
    <property type="entry name" value="Homodimeric domain of signal transducing histidine kinase"/>
    <property type="match status" value="1"/>
</dbReference>
<dbReference type="PROSITE" id="PS50109">
    <property type="entry name" value="HIS_KIN"/>
    <property type="match status" value="1"/>
</dbReference>
<dbReference type="InterPro" id="IPR009057">
    <property type="entry name" value="Homeodomain-like_sf"/>
</dbReference>
<feature type="chain" id="PRO_5045812192" description="histidine kinase" evidence="9">
    <location>
        <begin position="19"/>
        <end position="1352"/>
    </location>
</feature>
<dbReference type="PRINTS" id="PR00344">
    <property type="entry name" value="BCTRLSENSOR"/>
</dbReference>
<gene>
    <name evidence="13" type="ORF">ACFSUS_12535</name>
</gene>
<dbReference type="RefSeq" id="WP_381523044.1">
    <property type="nucleotide sequence ID" value="NZ_JBHULN010000006.1"/>
</dbReference>
<dbReference type="Gene3D" id="3.30.565.10">
    <property type="entry name" value="Histidine kinase-like ATPase, C-terminal domain"/>
    <property type="match status" value="1"/>
</dbReference>
<dbReference type="InterPro" id="IPR001789">
    <property type="entry name" value="Sig_transdc_resp-reg_receiver"/>
</dbReference>
<evidence type="ECO:0000259" key="11">
    <source>
        <dbReference type="PROSITE" id="PS50109"/>
    </source>
</evidence>
<evidence type="ECO:0000256" key="6">
    <source>
        <dbReference type="ARBA" id="ARBA00023163"/>
    </source>
</evidence>
<dbReference type="Gene3D" id="1.10.287.130">
    <property type="match status" value="1"/>
</dbReference>
<dbReference type="Pfam" id="PF00512">
    <property type="entry name" value="HisKA"/>
    <property type="match status" value="1"/>
</dbReference>